<dbReference type="EMBL" id="CM055100">
    <property type="protein sequence ID" value="KAJ7544980.1"/>
    <property type="molecule type" value="Genomic_DNA"/>
</dbReference>
<sequence>MITWKKEEENEIRLAAARIIARLSHHDSNRFRIVAIPGALEGITSLLVSQNEGVGEARLQGKELAFKEVKLLGLHILKNLAEENTNRVRIAEIHSLRSFPLVIALINQDEFFAVEFKTADMETHLQKILETTSEVENFYTFSGTLGLNRHTKTMDRRSLWR</sequence>
<name>A0ACC2CSG4_DIPCM</name>
<accession>A0ACC2CSG4</accession>
<proteinExistence type="predicted"/>
<protein>
    <submittedName>
        <fullName evidence="1">Uncharacterized protein</fullName>
    </submittedName>
</protein>
<reference evidence="2" key="1">
    <citation type="journal article" date="2024" name="Proc. Natl. Acad. Sci. U.S.A.">
        <title>Extraordinary preservation of gene collinearity over three hundred million years revealed in homosporous lycophytes.</title>
        <authorList>
            <person name="Li C."/>
            <person name="Wickell D."/>
            <person name="Kuo L.Y."/>
            <person name="Chen X."/>
            <person name="Nie B."/>
            <person name="Liao X."/>
            <person name="Peng D."/>
            <person name="Ji J."/>
            <person name="Jenkins J."/>
            <person name="Williams M."/>
            <person name="Shu S."/>
            <person name="Plott C."/>
            <person name="Barry K."/>
            <person name="Rajasekar S."/>
            <person name="Grimwood J."/>
            <person name="Han X."/>
            <person name="Sun S."/>
            <person name="Hou Z."/>
            <person name="He W."/>
            <person name="Dai G."/>
            <person name="Sun C."/>
            <person name="Schmutz J."/>
            <person name="Leebens-Mack J.H."/>
            <person name="Li F.W."/>
            <person name="Wang L."/>
        </authorList>
    </citation>
    <scope>NUCLEOTIDE SEQUENCE [LARGE SCALE GENOMIC DNA]</scope>
    <source>
        <strain evidence="2">cv. PW_Plant_1</strain>
    </source>
</reference>
<evidence type="ECO:0000313" key="1">
    <source>
        <dbReference type="EMBL" id="KAJ7544980.1"/>
    </source>
</evidence>
<keyword evidence="2" id="KW-1185">Reference proteome</keyword>
<comment type="caution">
    <text evidence="1">The sequence shown here is derived from an EMBL/GenBank/DDBJ whole genome shotgun (WGS) entry which is preliminary data.</text>
</comment>
<evidence type="ECO:0000313" key="2">
    <source>
        <dbReference type="Proteomes" id="UP001162992"/>
    </source>
</evidence>
<dbReference type="Proteomes" id="UP001162992">
    <property type="component" value="Chromosome 9"/>
</dbReference>
<gene>
    <name evidence="1" type="ORF">O6H91_09G101500</name>
</gene>
<organism evidence="1 2">
    <name type="scientific">Diphasiastrum complanatum</name>
    <name type="common">Issler's clubmoss</name>
    <name type="synonym">Lycopodium complanatum</name>
    <dbReference type="NCBI Taxonomy" id="34168"/>
    <lineage>
        <taxon>Eukaryota</taxon>
        <taxon>Viridiplantae</taxon>
        <taxon>Streptophyta</taxon>
        <taxon>Embryophyta</taxon>
        <taxon>Tracheophyta</taxon>
        <taxon>Lycopodiopsida</taxon>
        <taxon>Lycopodiales</taxon>
        <taxon>Lycopodiaceae</taxon>
        <taxon>Lycopodioideae</taxon>
        <taxon>Diphasiastrum</taxon>
    </lineage>
</organism>